<organism evidence="1 2">
    <name type="scientific">Promicromonospora iranensis</name>
    <dbReference type="NCBI Taxonomy" id="1105144"/>
    <lineage>
        <taxon>Bacteria</taxon>
        <taxon>Bacillati</taxon>
        <taxon>Actinomycetota</taxon>
        <taxon>Actinomycetes</taxon>
        <taxon>Micrococcales</taxon>
        <taxon>Promicromonosporaceae</taxon>
        <taxon>Promicromonospora</taxon>
    </lineage>
</organism>
<comment type="caution">
    <text evidence="1">The sequence shown here is derived from an EMBL/GenBank/DDBJ whole genome shotgun (WGS) entry which is preliminary data.</text>
</comment>
<keyword evidence="2" id="KW-1185">Reference proteome</keyword>
<dbReference type="RefSeq" id="WP_274997565.1">
    <property type="nucleotide sequence ID" value="NZ_JAJQQP010000016.1"/>
</dbReference>
<sequence>MMARSGKAEREQVRRQLQAERVPVAQIAVEMERRFGARPRTAWRYALGWDQWKTVQAYRTANTATIDETRISKWESWPHGGTRPSLENLAGLVLAFGHGCTVADLVDDDDLVHFSPAERRLVGTLRPTPEPTASNADISLEWTERVRLGFSDPRRFADAGLIDVFRLQLETAKAVDGRSGAAAALPTTLGVVAGLRSVLPDVPDHTQGAALTLAAEAAELAGWLFRDLAEGAKASYWYDQAMEYAQLCEDAAMQGYVLMRKSQMAYDAGDGHRVLGFARAALGGPWQLTALGKAEAILQRAKGQLMTGQRVDVDDAIGRARETAPDHQAVLHVREATCWIEAGEPERAVELYDGALSAPSLSTRDSGFFRARRSVALARAGLPNDAATTALKALDIAVHTGSGRTRRVVNDAATGLLRWRSSPAVEQLSQALSSSP</sequence>
<dbReference type="InterPro" id="IPR011990">
    <property type="entry name" value="TPR-like_helical_dom_sf"/>
</dbReference>
<reference evidence="1 2" key="1">
    <citation type="submission" date="2023-07" db="EMBL/GenBank/DDBJ databases">
        <title>Sequencing the genomes of 1000 actinobacteria strains.</title>
        <authorList>
            <person name="Klenk H.-P."/>
        </authorList>
    </citation>
    <scope>NUCLEOTIDE SEQUENCE [LARGE SCALE GENOMIC DNA]</scope>
    <source>
        <strain evidence="1 2">DSM 45554</strain>
    </source>
</reference>
<protein>
    <recommendedName>
        <fullName evidence="3">XRE family transcriptional regulator</fullName>
    </recommendedName>
</protein>
<proteinExistence type="predicted"/>
<evidence type="ECO:0000313" key="1">
    <source>
        <dbReference type="EMBL" id="MDR7381175.1"/>
    </source>
</evidence>
<evidence type="ECO:0008006" key="3">
    <source>
        <dbReference type="Google" id="ProtNLM"/>
    </source>
</evidence>
<dbReference type="SUPFAM" id="SSF48452">
    <property type="entry name" value="TPR-like"/>
    <property type="match status" value="1"/>
</dbReference>
<evidence type="ECO:0000313" key="2">
    <source>
        <dbReference type="Proteomes" id="UP001183585"/>
    </source>
</evidence>
<accession>A0ABU2CIL7</accession>
<name>A0ABU2CIL7_9MICO</name>
<dbReference type="EMBL" id="JAVDYE010000001">
    <property type="protein sequence ID" value="MDR7381175.1"/>
    <property type="molecule type" value="Genomic_DNA"/>
</dbReference>
<gene>
    <name evidence="1" type="ORF">J2S48_000690</name>
</gene>
<dbReference type="Proteomes" id="UP001183585">
    <property type="component" value="Unassembled WGS sequence"/>
</dbReference>